<feature type="region of interest" description="Disordered" evidence="1">
    <location>
        <begin position="303"/>
        <end position="357"/>
    </location>
</feature>
<keyword evidence="2" id="KW-0472">Membrane</keyword>
<evidence type="ECO:0000256" key="1">
    <source>
        <dbReference type="SAM" id="MobiDB-lite"/>
    </source>
</evidence>
<evidence type="ECO:0008006" key="5">
    <source>
        <dbReference type="Google" id="ProtNLM"/>
    </source>
</evidence>
<keyword evidence="2" id="KW-0812">Transmembrane</keyword>
<dbReference type="OrthoDB" id="4338553at2"/>
<evidence type="ECO:0000313" key="4">
    <source>
        <dbReference type="Proteomes" id="UP000325211"/>
    </source>
</evidence>
<proteinExistence type="predicted"/>
<organism evidence="3 4">
    <name type="scientific">Streptomyces venezuelae</name>
    <dbReference type="NCBI Taxonomy" id="54571"/>
    <lineage>
        <taxon>Bacteria</taxon>
        <taxon>Bacillati</taxon>
        <taxon>Actinomycetota</taxon>
        <taxon>Actinomycetes</taxon>
        <taxon>Kitasatosporales</taxon>
        <taxon>Streptomycetaceae</taxon>
        <taxon>Streptomyces</taxon>
    </lineage>
</organism>
<dbReference type="Proteomes" id="UP000325211">
    <property type="component" value="Chromosome"/>
</dbReference>
<protein>
    <recommendedName>
        <fullName evidence="5">Extensin</fullName>
    </recommendedName>
</protein>
<feature type="compositionally biased region" description="Gly residues" evidence="1">
    <location>
        <begin position="199"/>
        <end position="222"/>
    </location>
</feature>
<feature type="region of interest" description="Disordered" evidence="1">
    <location>
        <begin position="151"/>
        <end position="260"/>
    </location>
</feature>
<reference evidence="3 4" key="1">
    <citation type="submission" date="2018-05" db="EMBL/GenBank/DDBJ databases">
        <title>Streptomyces venezuelae.</title>
        <authorList>
            <person name="Kim W."/>
            <person name="Lee N."/>
            <person name="Cho B.-K."/>
        </authorList>
    </citation>
    <scope>NUCLEOTIDE SEQUENCE [LARGE SCALE GENOMIC DNA]</scope>
    <source>
        <strain evidence="3 4">ATCC 21782</strain>
    </source>
</reference>
<feature type="compositionally biased region" description="Gly residues" evidence="1">
    <location>
        <begin position="306"/>
        <end position="326"/>
    </location>
</feature>
<sequence length="357" mass="35326">MADDRNNWLDEAAAEKLLRGEPVGPVADHPDRDEAARLRQALEDLAPRPLAPGAELPGEAAALAAFRAATHAVGTAAGTTPEAEAESVLGSAVEPEPLVALGMPGEVRPARNRTFRLGLAAAVASVAIGGIAAVAGGALLDRALHTSAGPAPAVSLTTGPTPLQTPDAADGAVPPGITPDAGPTPFRDGGGHGTTPAPGGDGAATPGTGGTANIGGTVGGTTGEDDRDRPDATGGTDGTRKDPDGSAAAGADGNGGGKDRDRVLRIADLCRDFRAGRLADDQRDRLARAAKGAQRIKQFCDRLLDGGSGGSDGSRGPGSDGSGEGGEILEAPTREPAAPVPPAALENALGLTQDTRL</sequence>
<evidence type="ECO:0000256" key="2">
    <source>
        <dbReference type="SAM" id="Phobius"/>
    </source>
</evidence>
<name>A0A5P2D3P4_STRVZ</name>
<accession>A0A5P2D3P4</accession>
<evidence type="ECO:0000313" key="3">
    <source>
        <dbReference type="EMBL" id="QES49782.1"/>
    </source>
</evidence>
<dbReference type="AlphaFoldDB" id="A0A5P2D3P4"/>
<feature type="transmembrane region" description="Helical" evidence="2">
    <location>
        <begin position="117"/>
        <end position="140"/>
    </location>
</feature>
<keyword evidence="2" id="KW-1133">Transmembrane helix</keyword>
<gene>
    <name evidence="3" type="ORF">DEJ50_20140</name>
</gene>
<feature type="compositionally biased region" description="Polar residues" evidence="1">
    <location>
        <begin position="155"/>
        <end position="164"/>
    </location>
</feature>
<dbReference type="EMBL" id="CP029190">
    <property type="protein sequence ID" value="QES49782.1"/>
    <property type="molecule type" value="Genomic_DNA"/>
</dbReference>
<dbReference type="RefSeq" id="WP_150209353.1">
    <property type="nucleotide sequence ID" value="NZ_CP029190.1"/>
</dbReference>
<feature type="compositionally biased region" description="Low complexity" evidence="1">
    <location>
        <begin position="330"/>
        <end position="348"/>
    </location>
</feature>